<dbReference type="PRINTS" id="PR01179">
    <property type="entry name" value="ODADCRBXLASE"/>
</dbReference>
<evidence type="ECO:0000256" key="8">
    <source>
        <dbReference type="RuleBase" id="RU003738"/>
    </source>
</evidence>
<dbReference type="Gene3D" id="2.40.37.10">
    <property type="entry name" value="Lyase, Ornithine Decarboxylase, Chain A, domain 1"/>
    <property type="match status" value="1"/>
</dbReference>
<dbReference type="Pfam" id="PF02784">
    <property type="entry name" value="Orn_Arg_deC_N"/>
    <property type="match status" value="1"/>
</dbReference>
<keyword evidence="4 5" id="KW-0456">Lyase</keyword>
<dbReference type="CDD" id="cd06828">
    <property type="entry name" value="PLPDE_III_DapDC"/>
    <property type="match status" value="1"/>
</dbReference>
<dbReference type="OrthoDB" id="9802241at2"/>
<dbReference type="Gene3D" id="3.20.20.10">
    <property type="entry name" value="Alanine racemase"/>
    <property type="match status" value="1"/>
</dbReference>
<dbReference type="InterPro" id="IPR022643">
    <property type="entry name" value="De-COase2_C"/>
</dbReference>
<dbReference type="SUPFAM" id="SSF50621">
    <property type="entry name" value="Alanine racemase C-terminal domain-like"/>
    <property type="match status" value="1"/>
</dbReference>
<dbReference type="UniPathway" id="UPA00034">
    <property type="reaction ID" value="UER00027"/>
</dbReference>
<feature type="binding site" evidence="5">
    <location>
        <position position="363"/>
    </location>
    <ligand>
        <name>substrate</name>
    </ligand>
</feature>
<accession>A0A220U4T5</accession>
<evidence type="ECO:0000256" key="7">
    <source>
        <dbReference type="PIRSR" id="PIRSR600183-50"/>
    </source>
</evidence>
<feature type="active site" description="Proton donor" evidence="7">
    <location>
        <position position="362"/>
    </location>
</feature>
<reference evidence="11 12" key="1">
    <citation type="submission" date="2017-07" db="EMBL/GenBank/DDBJ databases">
        <title>Virgibacillus sp. LM2416.</title>
        <authorList>
            <person name="Tak E.J."/>
            <person name="Bae J.-W."/>
        </authorList>
    </citation>
    <scope>NUCLEOTIDE SEQUENCE [LARGE SCALE GENOMIC DNA]</scope>
    <source>
        <strain evidence="11 12">LM2416</strain>
    </source>
</reference>
<comment type="similarity">
    <text evidence="5">Belongs to the Orn/Lys/Arg decarboxylase class-II family. LysA subfamily.</text>
</comment>
<comment type="catalytic activity">
    <reaction evidence="5 8">
        <text>meso-2,6-diaminopimelate + H(+) = L-lysine + CO2</text>
        <dbReference type="Rhea" id="RHEA:15101"/>
        <dbReference type="ChEBI" id="CHEBI:15378"/>
        <dbReference type="ChEBI" id="CHEBI:16526"/>
        <dbReference type="ChEBI" id="CHEBI:32551"/>
        <dbReference type="ChEBI" id="CHEBI:57791"/>
        <dbReference type="EC" id="4.1.1.20"/>
    </reaction>
</comment>
<feature type="binding site" evidence="5">
    <location>
        <begin position="291"/>
        <end position="294"/>
    </location>
    <ligand>
        <name>pyridoxal 5'-phosphate</name>
        <dbReference type="ChEBI" id="CHEBI:597326"/>
    </ligand>
</feature>
<dbReference type="GO" id="GO:0009089">
    <property type="term" value="P:lysine biosynthetic process via diaminopimelate"/>
    <property type="evidence" value="ECO:0007669"/>
    <property type="project" value="UniProtKB-UniRule"/>
</dbReference>
<evidence type="ECO:0000256" key="6">
    <source>
        <dbReference type="NCBIfam" id="TIGR01048"/>
    </source>
</evidence>
<dbReference type="HAMAP" id="MF_02120">
    <property type="entry name" value="LysA"/>
    <property type="match status" value="1"/>
</dbReference>
<evidence type="ECO:0000256" key="4">
    <source>
        <dbReference type="ARBA" id="ARBA00023239"/>
    </source>
</evidence>
<dbReference type="KEGG" id="vil:CFK37_14595"/>
<dbReference type="PRINTS" id="PR01181">
    <property type="entry name" value="DAPDCRBXLASE"/>
</dbReference>
<keyword evidence="2 5" id="KW-0210">Decarboxylase</keyword>
<keyword evidence="3 5" id="KW-0663">Pyridoxal phosphate</keyword>
<feature type="domain" description="Orn/DAP/Arg decarboxylase 2 N-terminal" evidence="10">
    <location>
        <begin position="42"/>
        <end position="297"/>
    </location>
</feature>
<dbReference type="Proteomes" id="UP000198312">
    <property type="component" value="Chromosome"/>
</dbReference>
<comment type="function">
    <text evidence="5">Specifically catalyzes the decarboxylation of meso-diaminopimelate (meso-DAP) to L-lysine.</text>
</comment>
<dbReference type="EC" id="4.1.1.20" evidence="5 6"/>
<comment type="pathway">
    <text evidence="5 8">Amino-acid biosynthesis; L-lysine biosynthesis via DAP pathway; L-lysine from DL-2,6-diaminopimelate: step 1/1.</text>
</comment>
<dbReference type="EMBL" id="CP022315">
    <property type="protein sequence ID" value="ASK63294.1"/>
    <property type="molecule type" value="Genomic_DNA"/>
</dbReference>
<dbReference type="NCBIfam" id="TIGR01048">
    <property type="entry name" value="lysA"/>
    <property type="match status" value="1"/>
</dbReference>
<evidence type="ECO:0000259" key="10">
    <source>
        <dbReference type="Pfam" id="PF02784"/>
    </source>
</evidence>
<dbReference type="RefSeq" id="WP_089062553.1">
    <property type="nucleotide sequence ID" value="NZ_CP022315.1"/>
</dbReference>
<gene>
    <name evidence="5 11" type="primary">lysA</name>
    <name evidence="11" type="ORF">CFK37_14595</name>
</gene>
<evidence type="ECO:0000313" key="12">
    <source>
        <dbReference type="Proteomes" id="UP000198312"/>
    </source>
</evidence>
<dbReference type="GO" id="GO:0008836">
    <property type="term" value="F:diaminopimelate decarboxylase activity"/>
    <property type="evidence" value="ECO:0007669"/>
    <property type="project" value="UniProtKB-UniRule"/>
</dbReference>
<evidence type="ECO:0000256" key="2">
    <source>
        <dbReference type="ARBA" id="ARBA00022793"/>
    </source>
</evidence>
<sequence length="435" mass="48487">MIINNHPFAVNAKGHLEIGGMDSTILAEKYGTPLYVYDVSIIRENCQSFVNAFEELGIQAQVAYASKAFSSVAMLQVIKQEKLSLDVVSEGELYTALKAGFPTEKIHLHGNNKSYDELLMAIENSVGCIVVDNFYEISLIEKILQNRNDEINVLIRVTPGVKSNTHQYIMTGNEDSKFGFSLQNGQAEQAFLQLSEHRQIHVKGLHCHIGSQIFETDRYEKTINLLFETISNWKTNYLFEPDVLNVGGGFGIRYTEKDEPLDLQEYVHSITKAIKEHADSIDIPMPEIWIEPGRSIAGNAGITLYTVGSIKQIPGIRTYLSIDGGMTDNIRPALYQAEYEGVLANKADAETVNNGSIAGKCCESGDMLIWDLPLPEVESGDMLAVFATGAYGYSMANHYNRFPNPAVVFVENGIDRLVVKRETYQDVSRNDLSYE</sequence>
<dbReference type="Pfam" id="PF00278">
    <property type="entry name" value="Orn_DAP_Arg_deC"/>
    <property type="match status" value="1"/>
</dbReference>
<name>A0A220U4T5_9BACI</name>
<dbReference type="PANTHER" id="PTHR43727">
    <property type="entry name" value="DIAMINOPIMELATE DECARBOXYLASE"/>
    <property type="match status" value="1"/>
</dbReference>
<dbReference type="FunFam" id="3.20.20.10:FF:000003">
    <property type="entry name" value="Diaminopimelate decarboxylase"/>
    <property type="match status" value="1"/>
</dbReference>
<dbReference type="AlphaFoldDB" id="A0A220U4T5"/>
<evidence type="ECO:0000256" key="1">
    <source>
        <dbReference type="ARBA" id="ARBA00001933"/>
    </source>
</evidence>
<dbReference type="InterPro" id="IPR002986">
    <property type="entry name" value="DAP_deCOOHase_LysA"/>
</dbReference>
<dbReference type="InterPro" id="IPR022644">
    <property type="entry name" value="De-COase2_N"/>
</dbReference>
<feature type="binding site" evidence="5">
    <location>
        <position position="335"/>
    </location>
    <ligand>
        <name>substrate</name>
    </ligand>
</feature>
<feature type="binding site" evidence="5">
    <location>
        <position position="249"/>
    </location>
    <ligand>
        <name>pyridoxal 5'-phosphate</name>
        <dbReference type="ChEBI" id="CHEBI:597326"/>
    </ligand>
</feature>
<evidence type="ECO:0000259" key="9">
    <source>
        <dbReference type="Pfam" id="PF00278"/>
    </source>
</evidence>
<keyword evidence="5" id="KW-0028">Amino-acid biosynthesis</keyword>
<dbReference type="InterPro" id="IPR000183">
    <property type="entry name" value="Orn/DAP/Arg_de-COase"/>
</dbReference>
<proteinExistence type="inferred from homology"/>
<evidence type="ECO:0000256" key="5">
    <source>
        <dbReference type="HAMAP-Rule" id="MF_02120"/>
    </source>
</evidence>
<comment type="subunit">
    <text evidence="5">Homodimer.</text>
</comment>
<dbReference type="PANTHER" id="PTHR43727:SF2">
    <property type="entry name" value="GROUP IV DECARBOXYLASE"/>
    <property type="match status" value="1"/>
</dbReference>
<dbReference type="InterPro" id="IPR009006">
    <property type="entry name" value="Ala_racemase/Decarboxylase_C"/>
</dbReference>
<dbReference type="InterPro" id="IPR029066">
    <property type="entry name" value="PLP-binding_barrel"/>
</dbReference>
<organism evidence="11 12">
    <name type="scientific">Virgibacillus phasianinus</name>
    <dbReference type="NCBI Taxonomy" id="2017483"/>
    <lineage>
        <taxon>Bacteria</taxon>
        <taxon>Bacillati</taxon>
        <taxon>Bacillota</taxon>
        <taxon>Bacilli</taxon>
        <taxon>Bacillales</taxon>
        <taxon>Bacillaceae</taxon>
        <taxon>Virgibacillus</taxon>
    </lineage>
</organism>
<feature type="binding site" evidence="5">
    <location>
        <position position="294"/>
    </location>
    <ligand>
        <name>substrate</name>
    </ligand>
</feature>
<evidence type="ECO:0000256" key="3">
    <source>
        <dbReference type="ARBA" id="ARBA00022898"/>
    </source>
</evidence>
<dbReference type="SUPFAM" id="SSF51419">
    <property type="entry name" value="PLP-binding barrel"/>
    <property type="match status" value="1"/>
</dbReference>
<dbReference type="GO" id="GO:0030170">
    <property type="term" value="F:pyridoxal phosphate binding"/>
    <property type="evidence" value="ECO:0007669"/>
    <property type="project" value="UniProtKB-UniRule"/>
</dbReference>
<comment type="cofactor">
    <cofactor evidence="1 5 7 8">
        <name>pyridoxal 5'-phosphate</name>
        <dbReference type="ChEBI" id="CHEBI:597326"/>
    </cofactor>
</comment>
<feature type="domain" description="Orn/DAP/Arg decarboxylase 2 C-terminal" evidence="9">
    <location>
        <begin position="34"/>
        <end position="389"/>
    </location>
</feature>
<keyword evidence="12" id="KW-1185">Reference proteome</keyword>
<feature type="binding site" evidence="5">
    <location>
        <position position="331"/>
    </location>
    <ligand>
        <name>substrate</name>
    </ligand>
</feature>
<protein>
    <recommendedName>
        <fullName evidence="5 6">Diaminopimelate decarboxylase</fullName>
        <shortName evidence="5">DAP decarboxylase</shortName>
        <shortName evidence="5">DAPDC</shortName>
        <ecNumber evidence="5 6">4.1.1.20</ecNumber>
    </recommendedName>
</protein>
<keyword evidence="5 8" id="KW-0457">Lysine biosynthesis</keyword>
<evidence type="ECO:0000313" key="11">
    <source>
        <dbReference type="EMBL" id="ASK63294.1"/>
    </source>
</evidence>
<feature type="binding site" evidence="5">
    <location>
        <position position="391"/>
    </location>
    <ligand>
        <name>substrate</name>
    </ligand>
</feature>
<feature type="modified residue" description="N6-(pyridoxal phosphate)lysine" evidence="5 7">
    <location>
        <position position="67"/>
    </location>
</feature>
<feature type="binding site" evidence="5">
    <location>
        <position position="391"/>
    </location>
    <ligand>
        <name>pyridoxal 5'-phosphate</name>
        <dbReference type="ChEBI" id="CHEBI:597326"/>
    </ligand>
</feature>